<evidence type="ECO:0000313" key="2">
    <source>
        <dbReference type="Proteomes" id="UP000694397"/>
    </source>
</evidence>
<evidence type="ECO:0000313" key="1">
    <source>
        <dbReference type="Ensembl" id="ENSSFOP00015072676.1"/>
    </source>
</evidence>
<reference evidence="1 2" key="1">
    <citation type="submission" date="2019-04" db="EMBL/GenBank/DDBJ databases">
        <authorList>
            <consortium name="Wellcome Sanger Institute Data Sharing"/>
        </authorList>
    </citation>
    <scope>NUCLEOTIDE SEQUENCE [LARGE SCALE GENOMIC DNA]</scope>
</reference>
<accession>A0A8C9WCZ8</accession>
<keyword evidence="2" id="KW-1185">Reference proteome</keyword>
<protein>
    <recommendedName>
        <fullName evidence="3">Immunoglobulin subtype domain-containing protein</fullName>
    </recommendedName>
</protein>
<proteinExistence type="predicted"/>
<organism evidence="1 2">
    <name type="scientific">Scleropages formosus</name>
    <name type="common">Asian bonytongue</name>
    <name type="synonym">Osteoglossum formosum</name>
    <dbReference type="NCBI Taxonomy" id="113540"/>
    <lineage>
        <taxon>Eukaryota</taxon>
        <taxon>Metazoa</taxon>
        <taxon>Chordata</taxon>
        <taxon>Craniata</taxon>
        <taxon>Vertebrata</taxon>
        <taxon>Euteleostomi</taxon>
        <taxon>Actinopterygii</taxon>
        <taxon>Neopterygii</taxon>
        <taxon>Teleostei</taxon>
        <taxon>Osteoglossocephala</taxon>
        <taxon>Osteoglossomorpha</taxon>
        <taxon>Osteoglossiformes</taxon>
        <taxon>Osteoglossidae</taxon>
        <taxon>Scleropages</taxon>
    </lineage>
</organism>
<dbReference type="Gene3D" id="2.60.40.10">
    <property type="entry name" value="Immunoglobulins"/>
    <property type="match status" value="1"/>
</dbReference>
<dbReference type="InterPro" id="IPR013783">
    <property type="entry name" value="Ig-like_fold"/>
</dbReference>
<dbReference type="AlphaFoldDB" id="A0A8C9WCZ8"/>
<dbReference type="Proteomes" id="UP000694397">
    <property type="component" value="Chromosome 12"/>
</dbReference>
<evidence type="ECO:0008006" key="3">
    <source>
        <dbReference type="Google" id="ProtNLM"/>
    </source>
</evidence>
<reference evidence="1" key="2">
    <citation type="submission" date="2025-08" db="UniProtKB">
        <authorList>
            <consortium name="Ensembl"/>
        </authorList>
    </citation>
    <scope>IDENTIFICATION</scope>
</reference>
<reference evidence="1" key="3">
    <citation type="submission" date="2025-09" db="UniProtKB">
        <authorList>
            <consortium name="Ensembl"/>
        </authorList>
    </citation>
    <scope>IDENTIFICATION</scope>
</reference>
<name>A0A8C9WCZ8_SCLFO</name>
<sequence>KQVTNTIPHVPFPALVSTMTHIERERGQEFQVKQSRRIGISPNGSVTIVCECSKNDTKDWKLEMKLEKESDSEWFCMASEHGTSKENCIVKQKDWKRVEFTLTNLESDHFDIYICKFTREKPVPIVEKQGTGTIYCCLWSQKLQV</sequence>
<dbReference type="Ensembl" id="ENSSFOT00015078117.1">
    <property type="protein sequence ID" value="ENSSFOP00015072676.1"/>
    <property type="gene ID" value="ENSSFOG00015025889.1"/>
</dbReference>